<reference evidence="3 4" key="1">
    <citation type="submission" date="2019-08" db="EMBL/GenBank/DDBJ databases">
        <title>Deep-cultivation of Planctomycetes and their phenomic and genomic characterization uncovers novel biology.</title>
        <authorList>
            <person name="Wiegand S."/>
            <person name="Jogler M."/>
            <person name="Boedeker C."/>
            <person name="Pinto D."/>
            <person name="Vollmers J."/>
            <person name="Rivas-Marin E."/>
            <person name="Kohn T."/>
            <person name="Peeters S.H."/>
            <person name="Heuer A."/>
            <person name="Rast P."/>
            <person name="Oberbeckmann S."/>
            <person name="Bunk B."/>
            <person name="Jeske O."/>
            <person name="Meyerdierks A."/>
            <person name="Storesund J.E."/>
            <person name="Kallscheuer N."/>
            <person name="Luecker S."/>
            <person name="Lage O.M."/>
            <person name="Pohl T."/>
            <person name="Merkel B.J."/>
            <person name="Hornburger P."/>
            <person name="Mueller R.-W."/>
            <person name="Bruemmer F."/>
            <person name="Labrenz M."/>
            <person name="Spormann A.M."/>
            <person name="Op den Camp H."/>
            <person name="Overmann J."/>
            <person name="Amann R."/>
            <person name="Jetten M.S.M."/>
            <person name="Mascher T."/>
            <person name="Medema M.H."/>
            <person name="Devos D.P."/>
            <person name="Kaster A.-K."/>
            <person name="Ovreas L."/>
            <person name="Rohde M."/>
            <person name="Galperin M.Y."/>
            <person name="Jogler C."/>
        </authorList>
    </citation>
    <scope>NUCLEOTIDE SEQUENCE [LARGE SCALE GENOMIC DNA]</scope>
    <source>
        <strain evidence="3 4">FC18</strain>
    </source>
</reference>
<protein>
    <submittedName>
        <fullName evidence="3">Outer membrane biogenesis protein BamB</fullName>
    </submittedName>
</protein>
<name>A0A5B9PFM0_9BACT</name>
<dbReference type="Proteomes" id="UP000322214">
    <property type="component" value="Chromosome"/>
</dbReference>
<dbReference type="InterPro" id="IPR011047">
    <property type="entry name" value="Quinoprotein_ADH-like_sf"/>
</dbReference>
<dbReference type="Pfam" id="PF13360">
    <property type="entry name" value="PQQ_2"/>
    <property type="match status" value="1"/>
</dbReference>
<dbReference type="AlphaFoldDB" id="A0A5B9PFM0"/>
<accession>A0A5B9PFM0</accession>
<dbReference type="SMART" id="SM00564">
    <property type="entry name" value="PQQ"/>
    <property type="match status" value="4"/>
</dbReference>
<evidence type="ECO:0000313" key="3">
    <source>
        <dbReference type="EMBL" id="QEG25238.1"/>
    </source>
</evidence>
<dbReference type="EMBL" id="CP042912">
    <property type="protein sequence ID" value="QEG25238.1"/>
    <property type="molecule type" value="Genomic_DNA"/>
</dbReference>
<dbReference type="InterPro" id="IPR002372">
    <property type="entry name" value="PQQ_rpt_dom"/>
</dbReference>
<keyword evidence="1" id="KW-0732">Signal</keyword>
<dbReference type="SUPFAM" id="SSF50998">
    <property type="entry name" value="Quinoprotein alcohol dehydrogenase-like"/>
    <property type="match status" value="1"/>
</dbReference>
<evidence type="ECO:0000313" key="4">
    <source>
        <dbReference type="Proteomes" id="UP000322214"/>
    </source>
</evidence>
<feature type="domain" description="Pyrrolo-quinoline quinone repeat" evidence="2">
    <location>
        <begin position="91"/>
        <end position="340"/>
    </location>
</feature>
<dbReference type="InterPro" id="IPR018391">
    <property type="entry name" value="PQQ_b-propeller_rpt"/>
</dbReference>
<feature type="signal peptide" evidence="1">
    <location>
        <begin position="1"/>
        <end position="25"/>
    </location>
</feature>
<dbReference type="PANTHER" id="PTHR34512:SF30">
    <property type="entry name" value="OUTER MEMBRANE PROTEIN ASSEMBLY FACTOR BAMB"/>
    <property type="match status" value="1"/>
</dbReference>
<dbReference type="KEGG" id="mff:MFFC18_51620"/>
<dbReference type="Gene3D" id="2.40.10.480">
    <property type="match status" value="1"/>
</dbReference>
<proteinExistence type="predicted"/>
<evidence type="ECO:0000256" key="1">
    <source>
        <dbReference type="SAM" id="SignalP"/>
    </source>
</evidence>
<keyword evidence="4" id="KW-1185">Reference proteome</keyword>
<dbReference type="InterPro" id="IPR015943">
    <property type="entry name" value="WD40/YVTN_repeat-like_dom_sf"/>
</dbReference>
<dbReference type="RefSeq" id="WP_084417321.1">
    <property type="nucleotide sequence ID" value="NZ_CP042912.1"/>
</dbReference>
<organism evidence="3 4">
    <name type="scientific">Mariniblastus fucicola</name>
    <dbReference type="NCBI Taxonomy" id="980251"/>
    <lineage>
        <taxon>Bacteria</taxon>
        <taxon>Pseudomonadati</taxon>
        <taxon>Planctomycetota</taxon>
        <taxon>Planctomycetia</taxon>
        <taxon>Pirellulales</taxon>
        <taxon>Pirellulaceae</taxon>
        <taxon>Mariniblastus</taxon>
    </lineage>
</organism>
<evidence type="ECO:0000259" key="2">
    <source>
        <dbReference type="Pfam" id="PF13360"/>
    </source>
</evidence>
<dbReference type="Gene3D" id="2.130.10.10">
    <property type="entry name" value="YVTN repeat-like/Quinoprotein amine dehydrogenase"/>
    <property type="match status" value="1"/>
</dbReference>
<dbReference type="PANTHER" id="PTHR34512">
    <property type="entry name" value="CELL SURFACE PROTEIN"/>
    <property type="match status" value="1"/>
</dbReference>
<dbReference type="STRING" id="980251.GCA_001642875_03800"/>
<gene>
    <name evidence="3" type="ORF">MFFC18_51620</name>
</gene>
<sequence precursor="true">MNKKTFLLIALPMTFVLWISNSASAQDWPGFLGENGAARSADKVPTTWNENENLLWKLELPGSGSSSPVVVGDRVFVTCFNESKKSFSRFVVCADKKTGQQLWSKEVPVDYLEDSYRGYIQEHGYASNTPVSDGEMLYVFFGKGGVYALDLEGNIKWNTIVGEQSSNRQWGSGASLLLHKNIVVVNASDEARAIIALDKSTGKEVWRSDSGAIDLAYGTPRVVELSDGTKEIVFSSAAKIWAMDPANGKMKWSAKTPTAGTVSPSVIVDGETLYSFGGYRSVGSISVKAGGTGDVSDSNVNWVSRTSSYVATPVLHDGKLYWIDDHGLAYSSNAADGETVYRQRVGLTGRPVYASPVLIDGKIYAVTRRAGTIVYQPGAEYVEIARNKIAGDETDFNASPAVSENRLYLRSNKALYCVGEK</sequence>
<feature type="chain" id="PRO_5022756816" evidence="1">
    <location>
        <begin position="26"/>
        <end position="421"/>
    </location>
</feature>